<comment type="caution">
    <text evidence="1">The sequence shown here is derived from an EMBL/GenBank/DDBJ whole genome shotgun (WGS) entry which is preliminary data.</text>
</comment>
<dbReference type="Proteomes" id="UP000789759">
    <property type="component" value="Unassembled WGS sequence"/>
</dbReference>
<reference evidence="1" key="1">
    <citation type="submission" date="2021-06" db="EMBL/GenBank/DDBJ databases">
        <authorList>
            <person name="Kallberg Y."/>
            <person name="Tangrot J."/>
            <person name="Rosling A."/>
        </authorList>
    </citation>
    <scope>NUCLEOTIDE SEQUENCE</scope>
    <source>
        <strain evidence="1">FL966</strain>
    </source>
</reference>
<evidence type="ECO:0000313" key="2">
    <source>
        <dbReference type="Proteomes" id="UP000789759"/>
    </source>
</evidence>
<name>A0A9N9HUC1_9GLOM</name>
<gene>
    <name evidence="1" type="ORF">CPELLU_LOCUS12115</name>
</gene>
<evidence type="ECO:0000313" key="1">
    <source>
        <dbReference type="EMBL" id="CAG8706708.1"/>
    </source>
</evidence>
<dbReference type="EMBL" id="CAJVQA010011384">
    <property type="protein sequence ID" value="CAG8706708.1"/>
    <property type="molecule type" value="Genomic_DNA"/>
</dbReference>
<organism evidence="1 2">
    <name type="scientific">Cetraspora pellucida</name>
    <dbReference type="NCBI Taxonomy" id="1433469"/>
    <lineage>
        <taxon>Eukaryota</taxon>
        <taxon>Fungi</taxon>
        <taxon>Fungi incertae sedis</taxon>
        <taxon>Mucoromycota</taxon>
        <taxon>Glomeromycotina</taxon>
        <taxon>Glomeromycetes</taxon>
        <taxon>Diversisporales</taxon>
        <taxon>Gigasporaceae</taxon>
        <taxon>Cetraspora</taxon>
    </lineage>
</organism>
<keyword evidence="2" id="KW-1185">Reference proteome</keyword>
<sequence length="176" mass="21053">MLPSSKGKRKARNQNRNSEGQYCNFKKVLYILVILTDQENLEDKFGELYNSDEEDIYYDDYERKDVLEYRKTFLEKIFEYEKYMSKYEVNGCLCLQQFDIEKYSNIPKKTRCYLIPDANQEAVFAFNNSSNYDIFSKDALIASRMNLDPDKKQLIIHDTYFGENNQLQLIIFQKQI</sequence>
<dbReference type="PANTHER" id="PTHR35871">
    <property type="entry name" value="EXPRESSED PROTEIN"/>
    <property type="match status" value="1"/>
</dbReference>
<dbReference type="PANTHER" id="PTHR35871:SF1">
    <property type="entry name" value="CXC1-LIKE CYSTEINE CLUSTER ASSOCIATED WITH KDZ TRANSPOSASES DOMAIN-CONTAINING PROTEIN"/>
    <property type="match status" value="1"/>
</dbReference>
<dbReference type="AlphaFoldDB" id="A0A9N9HUC1"/>
<proteinExistence type="predicted"/>
<protein>
    <submittedName>
        <fullName evidence="1">16850_t:CDS:1</fullName>
    </submittedName>
</protein>
<dbReference type="OrthoDB" id="2408011at2759"/>
<accession>A0A9N9HUC1</accession>